<proteinExistence type="predicted"/>
<reference evidence="1 2" key="1">
    <citation type="submission" date="2019-08" db="EMBL/GenBank/DDBJ databases">
        <title>A chromosome-level genome assembly, high-density linkage maps, and genome scans reveal the genomic architecture of hybrid incompatibilities underlying speciation via character displacement in darters (Percidae: Etheostominae).</title>
        <authorList>
            <person name="Moran R.L."/>
            <person name="Catchen J.M."/>
            <person name="Fuller R.C."/>
        </authorList>
    </citation>
    <scope>NUCLEOTIDE SEQUENCE [LARGE SCALE GENOMIC DNA]</scope>
    <source>
        <strain evidence="1">EspeVRDwgs_2016</strain>
        <tissue evidence="1">Muscle</tissue>
    </source>
</reference>
<dbReference type="Proteomes" id="UP000327493">
    <property type="component" value="Chromosome 4"/>
</dbReference>
<dbReference type="EMBL" id="VOFY01000004">
    <property type="protein sequence ID" value="KAA8593151.1"/>
    <property type="molecule type" value="Genomic_DNA"/>
</dbReference>
<protein>
    <submittedName>
        <fullName evidence="1">Uncharacterized protein</fullName>
    </submittedName>
</protein>
<gene>
    <name evidence="1" type="ORF">FQN60_009267</name>
</gene>
<sequence length="101" mass="11211">MAAQRVRVNLKAVRASVGTIATVGKHVVSAVDWRIARADQQCDKIGVSSWNWSYRNDGGVYGEGGRIYGPPCPRRDTAVEKNWAALLIYLSSPSRFWATSW</sequence>
<dbReference type="AlphaFoldDB" id="A0A5J5DIM8"/>
<evidence type="ECO:0000313" key="2">
    <source>
        <dbReference type="Proteomes" id="UP000327493"/>
    </source>
</evidence>
<keyword evidence="2" id="KW-1185">Reference proteome</keyword>
<comment type="caution">
    <text evidence="1">The sequence shown here is derived from an EMBL/GenBank/DDBJ whole genome shotgun (WGS) entry which is preliminary data.</text>
</comment>
<organism evidence="1 2">
    <name type="scientific">Etheostoma spectabile</name>
    <name type="common">orangethroat darter</name>
    <dbReference type="NCBI Taxonomy" id="54343"/>
    <lineage>
        <taxon>Eukaryota</taxon>
        <taxon>Metazoa</taxon>
        <taxon>Chordata</taxon>
        <taxon>Craniata</taxon>
        <taxon>Vertebrata</taxon>
        <taxon>Euteleostomi</taxon>
        <taxon>Actinopterygii</taxon>
        <taxon>Neopterygii</taxon>
        <taxon>Teleostei</taxon>
        <taxon>Neoteleostei</taxon>
        <taxon>Acanthomorphata</taxon>
        <taxon>Eupercaria</taxon>
        <taxon>Perciformes</taxon>
        <taxon>Percoidei</taxon>
        <taxon>Percidae</taxon>
        <taxon>Etheostomatinae</taxon>
        <taxon>Etheostoma</taxon>
    </lineage>
</organism>
<name>A0A5J5DIM8_9PERO</name>
<accession>A0A5J5DIM8</accession>
<evidence type="ECO:0000313" key="1">
    <source>
        <dbReference type="EMBL" id="KAA8593151.1"/>
    </source>
</evidence>